<organism evidence="1 2">
    <name type="scientific">Streptosporangium roseum (strain ATCC 12428 / DSM 43021 / JCM 3005 / KCTC 9067 / NCIMB 10171 / NRRL 2505 / NI 9100)</name>
    <dbReference type="NCBI Taxonomy" id="479432"/>
    <lineage>
        <taxon>Bacteria</taxon>
        <taxon>Bacillati</taxon>
        <taxon>Actinomycetota</taxon>
        <taxon>Actinomycetes</taxon>
        <taxon>Streptosporangiales</taxon>
        <taxon>Streptosporangiaceae</taxon>
        <taxon>Streptosporangium</taxon>
    </lineage>
</organism>
<protein>
    <submittedName>
        <fullName evidence="1">Uncharacterized protein</fullName>
    </submittedName>
</protein>
<accession>D2B390</accession>
<dbReference type="KEGG" id="sro:Sros_2600"/>
<evidence type="ECO:0000313" key="2">
    <source>
        <dbReference type="Proteomes" id="UP000002029"/>
    </source>
</evidence>
<sequence>MVAGDEGAGVSGKEVVDYQALRAAMVEAVKSIPGTSPVNLVVMAKKGSLLGVGLISKCFAVTVDTAVLTNRRHRVTAMENCR</sequence>
<reference evidence="1 2" key="1">
    <citation type="journal article" date="2010" name="Stand. Genomic Sci.">
        <title>Complete genome sequence of Streptosporangium roseum type strain (NI 9100).</title>
        <authorList>
            <person name="Nolan M."/>
            <person name="Sikorski J."/>
            <person name="Jando M."/>
            <person name="Lucas S."/>
            <person name="Lapidus A."/>
            <person name="Glavina Del Rio T."/>
            <person name="Chen F."/>
            <person name="Tice H."/>
            <person name="Pitluck S."/>
            <person name="Cheng J.F."/>
            <person name="Chertkov O."/>
            <person name="Sims D."/>
            <person name="Meincke L."/>
            <person name="Brettin T."/>
            <person name="Han C."/>
            <person name="Detter J.C."/>
            <person name="Bruce D."/>
            <person name="Goodwin L."/>
            <person name="Land M."/>
            <person name="Hauser L."/>
            <person name="Chang Y.J."/>
            <person name="Jeffries C.D."/>
            <person name="Ivanova N."/>
            <person name="Mavromatis K."/>
            <person name="Mikhailova N."/>
            <person name="Chen A."/>
            <person name="Palaniappan K."/>
            <person name="Chain P."/>
            <person name="Rohde M."/>
            <person name="Goker M."/>
            <person name="Bristow J."/>
            <person name="Eisen J.A."/>
            <person name="Markowitz V."/>
            <person name="Hugenholtz P."/>
            <person name="Kyrpides N.C."/>
            <person name="Klenk H.P."/>
        </authorList>
    </citation>
    <scope>NUCLEOTIDE SEQUENCE [LARGE SCALE GENOMIC DNA]</scope>
    <source>
        <strain evidence="2">ATCC 12428 / DSM 43021 / JCM 3005 / NI 9100</strain>
    </source>
</reference>
<evidence type="ECO:0000313" key="1">
    <source>
        <dbReference type="EMBL" id="ACZ85570.1"/>
    </source>
</evidence>
<gene>
    <name evidence="1" type="ordered locus">Sros_2600</name>
</gene>
<name>D2B390_STRRD</name>
<proteinExistence type="predicted"/>
<keyword evidence="2" id="KW-1185">Reference proteome</keyword>
<dbReference type="Proteomes" id="UP000002029">
    <property type="component" value="Chromosome"/>
</dbReference>
<dbReference type="EMBL" id="CP001814">
    <property type="protein sequence ID" value="ACZ85570.1"/>
    <property type="molecule type" value="Genomic_DNA"/>
</dbReference>
<dbReference type="AlphaFoldDB" id="D2B390"/>
<dbReference type="HOGENOM" id="CLU_2556917_0_0_11"/>